<organism evidence="8 9">
    <name type="scientific">Brachionus calyciflorus</name>
    <dbReference type="NCBI Taxonomy" id="104777"/>
    <lineage>
        <taxon>Eukaryota</taxon>
        <taxon>Metazoa</taxon>
        <taxon>Spiralia</taxon>
        <taxon>Gnathifera</taxon>
        <taxon>Rotifera</taxon>
        <taxon>Eurotatoria</taxon>
        <taxon>Monogononta</taxon>
        <taxon>Pseudotrocha</taxon>
        <taxon>Ploima</taxon>
        <taxon>Brachionidae</taxon>
        <taxon>Brachionus</taxon>
    </lineage>
</organism>
<feature type="compositionally biased region" description="Low complexity" evidence="5">
    <location>
        <begin position="942"/>
        <end position="957"/>
    </location>
</feature>
<keyword evidence="1" id="KW-0479">Metal-binding</keyword>
<dbReference type="AlphaFoldDB" id="A0A813WID3"/>
<feature type="compositionally biased region" description="Polar residues" evidence="5">
    <location>
        <begin position="114"/>
        <end position="125"/>
    </location>
</feature>
<reference evidence="8" key="1">
    <citation type="submission" date="2021-02" db="EMBL/GenBank/DDBJ databases">
        <authorList>
            <person name="Nowell W R."/>
        </authorList>
    </citation>
    <scope>NUCLEOTIDE SEQUENCE</scope>
    <source>
        <strain evidence="8">Ploen Becks lab</strain>
    </source>
</reference>
<feature type="domain" description="Lon N-terminal" evidence="7">
    <location>
        <begin position="696"/>
        <end position="908"/>
    </location>
</feature>
<proteinExistence type="predicted"/>
<dbReference type="CDD" id="cd16514">
    <property type="entry name" value="RING-HC_LONFs_rpt2"/>
    <property type="match status" value="1"/>
</dbReference>
<feature type="compositionally biased region" description="Acidic residues" evidence="5">
    <location>
        <begin position="75"/>
        <end position="95"/>
    </location>
</feature>
<evidence type="ECO:0000313" key="9">
    <source>
        <dbReference type="Proteomes" id="UP000663879"/>
    </source>
</evidence>
<feature type="domain" description="RING-type" evidence="6">
    <location>
        <begin position="616"/>
        <end position="654"/>
    </location>
</feature>
<dbReference type="InterPro" id="IPR003111">
    <property type="entry name" value="Lon_prtase_N"/>
</dbReference>
<dbReference type="Pfam" id="PF02190">
    <property type="entry name" value="LON_substr_bdg"/>
    <property type="match status" value="1"/>
</dbReference>
<sequence>MENESNLTEQNLASNIEICTRPCSSSSIREYGPYREVDAESVISKQTATTADNQDYSDGENGEPCKLDETRVDSDFDDYEETVNSEPDDNQDESSSDSLTSENSHPQPPPPNLVTETEPISQSPFSRLTRTVRSYLNASISYQIQNSSHEIPLSNFDPCITLTSDDKKSDLINKPKFEPKSSLFDKILKETCETFPEENIQKYIYDFKLIYKLRDLFSKHENYYATMLIPISDNFLIRKKNFGAKVYNKRMKHSISEDNRYDDDNEEYMMSQDDDYDIFSNIIFNIDSNSSQESRSNNRYQNQDEFHLCSLCSHCLYEPITLVCGCSFCKNCLNEYNLTLENLSMNKNEVDDFSGSSHKRKHNNFLSTSNKIELYKCFNCSFVHEFNTSQATKQNVILSQLVNKLWLNNVEIRKLRNDLRRYVCFVIDTDLDSFCLKKFESMFLKAYDLDPSNHLIFADLFLLNYFDNCNSNCLKYAQSACELRPNWPFAFFMKSIYYLTQGDLNALKTNLKICLTLEPNLEQIKSKIQELFATRDDLSKKNSRNESNDSYLDNSQTSSSTYDLHSFSTDSSQSKDIQKKFRPEGDSNNKQSVLNFDTSKYVVVNSHLVKPTELECSLCYRLLYKPVTTPCGHSFCCSCLDRSLDHQDKCPLCKHTLADYLAERRQYVTLFLEKLIINFYSNEYEDRKKQYYDDIRELIGDENEIPIFVCTLSMPNIPCPLHIFEPRYKLMLRRAIETGSKQFGMCMYSEKTPYHYTEYGCMLEIKNCQFIRDGRAVVSTIGGRRFKVLSSSTKDGYIVAKVEWVKDVAIEGLTEKNELQQLHDDVYRLAQTWFSLIPETQKNRILDIFNISELPRPEKDIQTDNGPTWHWILLNILPIDSNFQYKFITKTSLKERLLPLKKILWMFLAPAKNLLSTHVNSVQNQENSATSTSISNDQTAGSDNMSNSETDNSETNNQDSNVTSDYSQTNNDRTTQGSL</sequence>
<dbReference type="GO" id="GO:0061630">
    <property type="term" value="F:ubiquitin protein ligase activity"/>
    <property type="evidence" value="ECO:0007669"/>
    <property type="project" value="TreeGrafter"/>
</dbReference>
<evidence type="ECO:0000256" key="2">
    <source>
        <dbReference type="ARBA" id="ARBA00022771"/>
    </source>
</evidence>
<dbReference type="PANTHER" id="PTHR23327">
    <property type="entry name" value="RING FINGER PROTEIN 127"/>
    <property type="match status" value="1"/>
</dbReference>
<keyword evidence="9" id="KW-1185">Reference proteome</keyword>
<evidence type="ECO:0000256" key="5">
    <source>
        <dbReference type="SAM" id="MobiDB-lite"/>
    </source>
</evidence>
<dbReference type="PROSITE" id="PS50089">
    <property type="entry name" value="ZF_RING_2"/>
    <property type="match status" value="1"/>
</dbReference>
<dbReference type="SUPFAM" id="SSF57850">
    <property type="entry name" value="RING/U-box"/>
    <property type="match status" value="2"/>
</dbReference>
<dbReference type="InterPro" id="IPR013083">
    <property type="entry name" value="Znf_RING/FYVE/PHD"/>
</dbReference>
<keyword evidence="3" id="KW-0862">Zinc</keyword>
<dbReference type="Proteomes" id="UP000663879">
    <property type="component" value="Unassembled WGS sequence"/>
</dbReference>
<keyword evidence="2 4" id="KW-0863">Zinc-finger</keyword>
<feature type="compositionally biased region" description="Polar residues" evidence="5">
    <location>
        <begin position="925"/>
        <end position="941"/>
    </location>
</feature>
<dbReference type="SMART" id="SM00184">
    <property type="entry name" value="RING"/>
    <property type="match status" value="2"/>
</dbReference>
<dbReference type="InterPro" id="IPR015947">
    <property type="entry name" value="PUA-like_sf"/>
</dbReference>
<comment type="caution">
    <text evidence="8">The sequence shown here is derived from an EMBL/GenBank/DDBJ whole genome shotgun (WGS) entry which is preliminary data.</text>
</comment>
<dbReference type="InterPro" id="IPR011990">
    <property type="entry name" value="TPR-like_helical_dom_sf"/>
</dbReference>
<feature type="compositionally biased region" description="Polar residues" evidence="5">
    <location>
        <begin position="548"/>
        <end position="575"/>
    </location>
</feature>
<evidence type="ECO:0000256" key="1">
    <source>
        <dbReference type="ARBA" id="ARBA00022723"/>
    </source>
</evidence>
<feature type="region of interest" description="Disordered" evidence="5">
    <location>
        <begin position="925"/>
        <end position="979"/>
    </location>
</feature>
<evidence type="ECO:0000313" key="8">
    <source>
        <dbReference type="EMBL" id="CAF0856355.1"/>
    </source>
</evidence>
<dbReference type="SUPFAM" id="SSF88697">
    <property type="entry name" value="PUA domain-like"/>
    <property type="match status" value="1"/>
</dbReference>
<feature type="region of interest" description="Disordered" evidence="5">
    <location>
        <begin position="539"/>
        <end position="592"/>
    </location>
</feature>
<feature type="region of interest" description="Disordered" evidence="5">
    <location>
        <begin position="1"/>
        <end position="125"/>
    </location>
</feature>
<dbReference type="InterPro" id="IPR001841">
    <property type="entry name" value="Znf_RING"/>
</dbReference>
<dbReference type="OrthoDB" id="264917at2759"/>
<dbReference type="SMART" id="SM00464">
    <property type="entry name" value="LON"/>
    <property type="match status" value="1"/>
</dbReference>
<feature type="compositionally biased region" description="Polar residues" evidence="5">
    <location>
        <begin position="958"/>
        <end position="979"/>
    </location>
</feature>
<evidence type="ECO:0000256" key="4">
    <source>
        <dbReference type="PROSITE-ProRule" id="PRU00175"/>
    </source>
</evidence>
<name>A0A813WID3_9BILA</name>
<dbReference type="Pfam" id="PF13923">
    <property type="entry name" value="zf-C3HC4_2"/>
    <property type="match status" value="1"/>
</dbReference>
<dbReference type="PANTHER" id="PTHR23327:SF42">
    <property type="entry name" value="LON PEPTIDASE N-TERMINAL DOMAIN AND RING FINGER PROTEIN C14F5.10C"/>
    <property type="match status" value="1"/>
</dbReference>
<dbReference type="PROSITE" id="PS00518">
    <property type="entry name" value="ZF_RING_1"/>
    <property type="match status" value="1"/>
</dbReference>
<evidence type="ECO:0000256" key="3">
    <source>
        <dbReference type="ARBA" id="ARBA00022833"/>
    </source>
</evidence>
<dbReference type="EMBL" id="CAJNOC010001342">
    <property type="protein sequence ID" value="CAF0856355.1"/>
    <property type="molecule type" value="Genomic_DNA"/>
</dbReference>
<feature type="compositionally biased region" description="Basic and acidic residues" evidence="5">
    <location>
        <begin position="63"/>
        <end position="74"/>
    </location>
</feature>
<dbReference type="PROSITE" id="PS51787">
    <property type="entry name" value="LON_N"/>
    <property type="match status" value="1"/>
</dbReference>
<dbReference type="Gene3D" id="3.30.40.10">
    <property type="entry name" value="Zinc/RING finger domain, C3HC4 (zinc finger)"/>
    <property type="match status" value="2"/>
</dbReference>
<feature type="compositionally biased region" description="Polar residues" evidence="5">
    <location>
        <begin position="1"/>
        <end position="14"/>
    </location>
</feature>
<dbReference type="InterPro" id="IPR017907">
    <property type="entry name" value="Znf_RING_CS"/>
</dbReference>
<protein>
    <submittedName>
        <fullName evidence="8">Uncharacterized protein</fullName>
    </submittedName>
</protein>
<feature type="compositionally biased region" description="Polar residues" evidence="5">
    <location>
        <begin position="43"/>
        <end position="54"/>
    </location>
</feature>
<feature type="compositionally biased region" description="Basic and acidic residues" evidence="5">
    <location>
        <begin position="576"/>
        <end position="587"/>
    </location>
</feature>
<dbReference type="Gene3D" id="2.30.130.40">
    <property type="entry name" value="LON domain-like"/>
    <property type="match status" value="1"/>
</dbReference>
<gene>
    <name evidence="8" type="ORF">OXX778_LOCUS9213</name>
</gene>
<evidence type="ECO:0000259" key="6">
    <source>
        <dbReference type="PROSITE" id="PS50089"/>
    </source>
</evidence>
<dbReference type="SUPFAM" id="SSF48452">
    <property type="entry name" value="TPR-like"/>
    <property type="match status" value="1"/>
</dbReference>
<dbReference type="Gene3D" id="1.25.40.10">
    <property type="entry name" value="Tetratricopeptide repeat domain"/>
    <property type="match status" value="1"/>
</dbReference>
<evidence type="ECO:0000259" key="7">
    <source>
        <dbReference type="PROSITE" id="PS51787"/>
    </source>
</evidence>
<dbReference type="GO" id="GO:0005737">
    <property type="term" value="C:cytoplasm"/>
    <property type="evidence" value="ECO:0007669"/>
    <property type="project" value="UniProtKB-ARBA"/>
</dbReference>
<accession>A0A813WID3</accession>
<dbReference type="GO" id="GO:0008270">
    <property type="term" value="F:zinc ion binding"/>
    <property type="evidence" value="ECO:0007669"/>
    <property type="project" value="UniProtKB-KW"/>
</dbReference>
<dbReference type="InterPro" id="IPR046336">
    <property type="entry name" value="Lon_prtase_N_sf"/>
</dbReference>